<comment type="catalytic activity">
    <reaction evidence="4">
        <text>dopamine + (9Z)-octadecenoyl-CoA = N-(9Z-octadecanoyl)-dopamine + CoA + H(+)</text>
        <dbReference type="Rhea" id="RHEA:51380"/>
        <dbReference type="ChEBI" id="CHEBI:15378"/>
        <dbReference type="ChEBI" id="CHEBI:31883"/>
        <dbReference type="ChEBI" id="CHEBI:57287"/>
        <dbReference type="ChEBI" id="CHEBI:57387"/>
        <dbReference type="ChEBI" id="CHEBI:59905"/>
    </reaction>
    <physiologicalReaction direction="left-to-right" evidence="4">
        <dbReference type="Rhea" id="RHEA:51381"/>
    </physiologicalReaction>
</comment>
<dbReference type="GO" id="GO:0004059">
    <property type="term" value="F:aralkylamine N-acetyltransferase activity"/>
    <property type="evidence" value="ECO:0007669"/>
    <property type="project" value="UniProtKB-EC"/>
</dbReference>
<comment type="caution">
    <text evidence="12">The sequence shown here is derived from an EMBL/GenBank/DDBJ whole genome shotgun (WGS) entry which is preliminary data.</text>
</comment>
<dbReference type="EC" id="2.3.1.87" evidence="3"/>
<evidence type="ECO:0000256" key="1">
    <source>
        <dbReference type="ARBA" id="ARBA00022679"/>
    </source>
</evidence>
<proteinExistence type="inferred from homology"/>
<dbReference type="PANTHER" id="PTHR20905:SF1">
    <property type="entry name" value="AT07410P-RELATED"/>
    <property type="match status" value="1"/>
</dbReference>
<organism evidence="12 13">
    <name type="scientific">Rotaria magnacalcarata</name>
    <dbReference type="NCBI Taxonomy" id="392030"/>
    <lineage>
        <taxon>Eukaryota</taxon>
        <taxon>Metazoa</taxon>
        <taxon>Spiralia</taxon>
        <taxon>Gnathifera</taxon>
        <taxon>Rotifera</taxon>
        <taxon>Eurotatoria</taxon>
        <taxon>Bdelloidea</taxon>
        <taxon>Philodinida</taxon>
        <taxon>Philodinidae</taxon>
        <taxon>Rotaria</taxon>
    </lineage>
</organism>
<dbReference type="Proteomes" id="UP000676336">
    <property type="component" value="Unassembled WGS sequence"/>
</dbReference>
<dbReference type="FunFam" id="3.40.630.30:FF:000046">
    <property type="entry name" value="Dopamine N-acetyltransferase"/>
    <property type="match status" value="1"/>
</dbReference>
<comment type="similarity">
    <text evidence="2">Belongs to the acetyltransferase family. AANAT subfamily.</text>
</comment>
<dbReference type="SUPFAM" id="SSF55729">
    <property type="entry name" value="Acyl-CoA N-acyltransferases (Nat)"/>
    <property type="match status" value="1"/>
</dbReference>
<evidence type="ECO:0000256" key="7">
    <source>
        <dbReference type="ARBA" id="ARBA00051711"/>
    </source>
</evidence>
<dbReference type="PANTHER" id="PTHR20905">
    <property type="entry name" value="N-ACETYLTRANSFERASE-RELATED"/>
    <property type="match status" value="1"/>
</dbReference>
<comment type="catalytic activity">
    <reaction evidence="7">
        <text>dopamine + acetyl-CoA = N-acetyldopamine + CoA + H(+)</text>
        <dbReference type="Rhea" id="RHEA:51388"/>
        <dbReference type="ChEBI" id="CHEBI:15378"/>
        <dbReference type="ChEBI" id="CHEBI:57287"/>
        <dbReference type="ChEBI" id="CHEBI:57288"/>
        <dbReference type="ChEBI" id="CHEBI:59905"/>
        <dbReference type="ChEBI" id="CHEBI:125678"/>
    </reaction>
    <physiologicalReaction direction="left-to-right" evidence="7">
        <dbReference type="Rhea" id="RHEA:51389"/>
    </physiologicalReaction>
</comment>
<comment type="catalytic activity">
    <reaction evidence="5">
        <text>serotonin + octadecanoyl-CoA = N-octadecanoyl-serotonin + CoA + H(+)</text>
        <dbReference type="Rhea" id="RHEA:51400"/>
        <dbReference type="ChEBI" id="CHEBI:15378"/>
        <dbReference type="ChEBI" id="CHEBI:57287"/>
        <dbReference type="ChEBI" id="CHEBI:57394"/>
        <dbReference type="ChEBI" id="CHEBI:134065"/>
        <dbReference type="ChEBI" id="CHEBI:350546"/>
    </reaction>
    <physiologicalReaction direction="left-to-right" evidence="5">
        <dbReference type="Rhea" id="RHEA:51401"/>
    </physiologicalReaction>
</comment>
<accession>A0A8S2QBQ4</accession>
<comment type="catalytic activity">
    <reaction evidence="8">
        <text>serotonin + (9Z)-octadecenoyl-CoA = N-(9Z-octadecenoyl)-serotonin + CoA + H(+)</text>
        <dbReference type="Rhea" id="RHEA:51392"/>
        <dbReference type="ChEBI" id="CHEBI:15378"/>
        <dbReference type="ChEBI" id="CHEBI:57287"/>
        <dbReference type="ChEBI" id="CHEBI:57387"/>
        <dbReference type="ChEBI" id="CHEBI:134064"/>
        <dbReference type="ChEBI" id="CHEBI:350546"/>
    </reaction>
    <physiologicalReaction direction="left-to-right" evidence="8">
        <dbReference type="Rhea" id="RHEA:51393"/>
    </physiologicalReaction>
</comment>
<comment type="catalytic activity">
    <reaction evidence="10">
        <text>dopamine + hexadecanoyl-CoA = N-hexadecanoyl-dopamine + CoA + H(+)</text>
        <dbReference type="Rhea" id="RHEA:51376"/>
        <dbReference type="ChEBI" id="CHEBI:15378"/>
        <dbReference type="ChEBI" id="CHEBI:57287"/>
        <dbReference type="ChEBI" id="CHEBI:57379"/>
        <dbReference type="ChEBI" id="CHEBI:59905"/>
        <dbReference type="ChEBI" id="CHEBI:134058"/>
    </reaction>
    <physiologicalReaction direction="left-to-right" evidence="10">
        <dbReference type="Rhea" id="RHEA:51377"/>
    </physiologicalReaction>
</comment>
<evidence type="ECO:0000313" key="12">
    <source>
        <dbReference type="EMBL" id="CAF4095104.1"/>
    </source>
</evidence>
<evidence type="ECO:0000256" key="10">
    <source>
        <dbReference type="ARBA" id="ARBA00052335"/>
    </source>
</evidence>
<comment type="catalytic activity">
    <reaction evidence="11">
        <text>serotonin + acetyl-CoA = N-acetylserotonin + CoA + H(+)</text>
        <dbReference type="Rhea" id="RHEA:25217"/>
        <dbReference type="ChEBI" id="CHEBI:15378"/>
        <dbReference type="ChEBI" id="CHEBI:17697"/>
        <dbReference type="ChEBI" id="CHEBI:57287"/>
        <dbReference type="ChEBI" id="CHEBI:57288"/>
        <dbReference type="ChEBI" id="CHEBI:350546"/>
        <dbReference type="EC" id="2.3.1.87"/>
    </reaction>
    <physiologicalReaction direction="left-to-right" evidence="11">
        <dbReference type="Rhea" id="RHEA:25218"/>
    </physiologicalReaction>
</comment>
<evidence type="ECO:0000256" key="3">
    <source>
        <dbReference type="ARBA" id="ARBA00039114"/>
    </source>
</evidence>
<evidence type="ECO:0000256" key="4">
    <source>
        <dbReference type="ARBA" id="ARBA00050189"/>
    </source>
</evidence>
<keyword evidence="1" id="KW-0808">Transferase</keyword>
<dbReference type="EMBL" id="CAJOBI010007793">
    <property type="protein sequence ID" value="CAF4095104.1"/>
    <property type="molecule type" value="Genomic_DNA"/>
</dbReference>
<evidence type="ECO:0000313" key="13">
    <source>
        <dbReference type="Proteomes" id="UP000676336"/>
    </source>
</evidence>
<comment type="catalytic activity">
    <reaction evidence="6">
        <text>serotonin + (5Z,8Z,11Z,14Z)-eicosatetraenoyl-CoA = N-[(5Z,8Z,11Z,14Z)-eicosatetraenoyl]-serotonin + CoA + H(+)</text>
        <dbReference type="Rhea" id="RHEA:51396"/>
        <dbReference type="ChEBI" id="CHEBI:15378"/>
        <dbReference type="ChEBI" id="CHEBI:57287"/>
        <dbReference type="ChEBI" id="CHEBI:57368"/>
        <dbReference type="ChEBI" id="CHEBI:132255"/>
        <dbReference type="ChEBI" id="CHEBI:350546"/>
    </reaction>
    <physiologicalReaction direction="left-to-right" evidence="6">
        <dbReference type="Rhea" id="RHEA:51397"/>
    </physiologicalReaction>
</comment>
<dbReference type="Gene3D" id="3.40.630.30">
    <property type="match status" value="1"/>
</dbReference>
<comment type="catalytic activity">
    <reaction evidence="9">
        <text>serotonin + hexadecanoyl-CoA = N-hexadecanoyl-serotonin + CoA + H(+)</text>
        <dbReference type="Rhea" id="RHEA:51384"/>
        <dbReference type="ChEBI" id="CHEBI:15378"/>
        <dbReference type="ChEBI" id="CHEBI:57287"/>
        <dbReference type="ChEBI" id="CHEBI:57379"/>
        <dbReference type="ChEBI" id="CHEBI:134059"/>
        <dbReference type="ChEBI" id="CHEBI:350546"/>
    </reaction>
    <physiologicalReaction direction="left-to-right" evidence="9">
        <dbReference type="Rhea" id="RHEA:51385"/>
    </physiologicalReaction>
</comment>
<sequence length="293" mass="33393">MIPEEETGFDLASYRCICKVGYECPFNSMKNYFEGALIEREYAKMLRGEINAYENMQCRSIDQQLEPRYYSSDCVQNQSLMVSLSSIEIIPLLPEHRQSVINLLMSSFFLQEPLNEMLQFDIPHEPLSWVDCTIDGALHDQCSFIAIDTTSPCKDIVGVILNGISDRNHEAPNMEFPSAKLQFIFSLIDQVSEGYDLFKLYNTNLLFHCDIINVDEKARGLNLSSRLITKSLEKAQELGAKGASVVCSSLFSRKAFIQHGFQVINELLYSEHEDSRLKNMGMHDRCTLLARSL</sequence>
<name>A0A8S2QBQ4_9BILA</name>
<evidence type="ECO:0000256" key="8">
    <source>
        <dbReference type="ARBA" id="ARBA00051823"/>
    </source>
</evidence>
<evidence type="ECO:0000256" key="5">
    <source>
        <dbReference type="ARBA" id="ARBA00050849"/>
    </source>
</evidence>
<protein>
    <recommendedName>
        <fullName evidence="3">aralkylamine N-acetyltransferase</fullName>
        <ecNumber evidence="3">2.3.1.87</ecNumber>
    </recommendedName>
</protein>
<reference evidence="12" key="1">
    <citation type="submission" date="2021-02" db="EMBL/GenBank/DDBJ databases">
        <authorList>
            <person name="Nowell W R."/>
        </authorList>
    </citation>
    <scope>NUCLEOTIDE SEQUENCE</scope>
</reference>
<evidence type="ECO:0000256" key="2">
    <source>
        <dbReference type="ARBA" id="ARBA00038182"/>
    </source>
</evidence>
<dbReference type="AlphaFoldDB" id="A0A8S2QBQ4"/>
<evidence type="ECO:0000256" key="6">
    <source>
        <dbReference type="ARBA" id="ARBA00051284"/>
    </source>
</evidence>
<dbReference type="InterPro" id="IPR016181">
    <property type="entry name" value="Acyl_CoA_acyltransferase"/>
</dbReference>
<evidence type="ECO:0000256" key="11">
    <source>
        <dbReference type="ARBA" id="ARBA00052491"/>
    </source>
</evidence>
<gene>
    <name evidence="12" type="ORF">SMN809_LOCUS17053</name>
</gene>
<evidence type="ECO:0000256" key="9">
    <source>
        <dbReference type="ARBA" id="ARBA00052178"/>
    </source>
</evidence>